<evidence type="ECO:0000313" key="8">
    <source>
        <dbReference type="EMBL" id="GAA1978292.1"/>
    </source>
</evidence>
<dbReference type="Gene3D" id="3.40.1190.20">
    <property type="match status" value="1"/>
</dbReference>
<evidence type="ECO:0000256" key="4">
    <source>
        <dbReference type="ARBA" id="ARBA00022777"/>
    </source>
</evidence>
<reference evidence="9" key="1">
    <citation type="journal article" date="2019" name="Int. J. Syst. Evol. Microbiol.">
        <title>The Global Catalogue of Microorganisms (GCM) 10K type strain sequencing project: providing services to taxonomists for standard genome sequencing and annotation.</title>
        <authorList>
            <consortium name="The Broad Institute Genomics Platform"/>
            <consortium name="The Broad Institute Genome Sequencing Center for Infectious Disease"/>
            <person name="Wu L."/>
            <person name="Ma J."/>
        </authorList>
    </citation>
    <scope>NUCLEOTIDE SEQUENCE [LARGE SCALE GENOMIC DNA]</scope>
    <source>
        <strain evidence="9">JCM 15628</strain>
    </source>
</reference>
<keyword evidence="2 6" id="KW-0808">Transferase</keyword>
<dbReference type="InterPro" id="IPR017583">
    <property type="entry name" value="Tagatose/fructose_Pkinase"/>
</dbReference>
<accession>A0ABP5DFK2</accession>
<evidence type="ECO:0000256" key="2">
    <source>
        <dbReference type="ARBA" id="ARBA00022679"/>
    </source>
</evidence>
<comment type="similarity">
    <text evidence="1">Belongs to the carbohydrate kinase PfkB family.</text>
</comment>
<keyword evidence="5" id="KW-0067">ATP-binding</keyword>
<comment type="caution">
    <text evidence="8">The sequence shown here is derived from an EMBL/GenBank/DDBJ whole genome shotgun (WGS) entry which is preliminary data.</text>
</comment>
<proteinExistence type="inferred from homology"/>
<evidence type="ECO:0000313" key="9">
    <source>
        <dbReference type="Proteomes" id="UP001500013"/>
    </source>
</evidence>
<dbReference type="SUPFAM" id="SSF53613">
    <property type="entry name" value="Ribokinase-like"/>
    <property type="match status" value="1"/>
</dbReference>
<dbReference type="Proteomes" id="UP001500013">
    <property type="component" value="Unassembled WGS sequence"/>
</dbReference>
<organism evidence="8 9">
    <name type="scientific">Terrabacter lapilli</name>
    <dbReference type="NCBI Taxonomy" id="436231"/>
    <lineage>
        <taxon>Bacteria</taxon>
        <taxon>Bacillati</taxon>
        <taxon>Actinomycetota</taxon>
        <taxon>Actinomycetes</taxon>
        <taxon>Micrococcales</taxon>
        <taxon>Intrasporangiaceae</taxon>
        <taxon>Terrabacter</taxon>
    </lineage>
</organism>
<keyword evidence="4" id="KW-0418">Kinase</keyword>
<dbReference type="InterPro" id="IPR002173">
    <property type="entry name" value="Carboh/pur_kinase_PfkB_CS"/>
</dbReference>
<dbReference type="PANTHER" id="PTHR46566">
    <property type="entry name" value="1-PHOSPHOFRUCTOKINASE-RELATED"/>
    <property type="match status" value="1"/>
</dbReference>
<feature type="domain" description="Carbohydrate kinase PfkB" evidence="7">
    <location>
        <begin position="13"/>
        <end position="298"/>
    </location>
</feature>
<evidence type="ECO:0000256" key="5">
    <source>
        <dbReference type="ARBA" id="ARBA00022840"/>
    </source>
</evidence>
<keyword evidence="9" id="KW-1185">Reference proteome</keyword>
<dbReference type="PANTHER" id="PTHR46566:SF5">
    <property type="entry name" value="1-PHOSPHOFRUCTOKINASE"/>
    <property type="match status" value="1"/>
</dbReference>
<dbReference type="InterPro" id="IPR029056">
    <property type="entry name" value="Ribokinase-like"/>
</dbReference>
<dbReference type="EMBL" id="BAAAPU010000007">
    <property type="protein sequence ID" value="GAA1978292.1"/>
    <property type="molecule type" value="Genomic_DNA"/>
</dbReference>
<protein>
    <submittedName>
        <fullName evidence="8">1-phosphofructokinase family hexose kinase</fullName>
    </submittedName>
</protein>
<name>A0ABP5DFK2_9MICO</name>
<evidence type="ECO:0000256" key="3">
    <source>
        <dbReference type="ARBA" id="ARBA00022741"/>
    </source>
</evidence>
<sequence length="318" mass="32737">MIITVTPNPALDLTYAVPSVALGESHRVSSVTERAGGKGLNVASVLTTMGRPAVAVAPVGEPDLDLFRHELDARRVAHRLVSSPCPTRRSVAVVEAGGRATLFNEVGVPESRRVWERLCDEITALAPEASVLTVSGSFPPGTDPDLARRLTLLAHDAGLRVVLDVSGVHLTRALAAGPDLVKPNRLEAAVSLSSLGRADVPSVPEAARALVAAGAGAAVVSDGTDGLVLVHGDVALRARLPRPLSGNPTGAGDALTAALADDLHETGDLPAGRDAWAAALRRGVAWSAAAVLQPVAGAVDPADVDRLFPTVEIEEIHL</sequence>
<gene>
    <name evidence="8" type="ORF">GCM10009817_18440</name>
</gene>
<dbReference type="RefSeq" id="WP_344060919.1">
    <property type="nucleotide sequence ID" value="NZ_BAAAPU010000007.1"/>
</dbReference>
<dbReference type="PROSITE" id="PS00583">
    <property type="entry name" value="PFKB_KINASES_1"/>
    <property type="match status" value="1"/>
</dbReference>
<evidence type="ECO:0000256" key="6">
    <source>
        <dbReference type="PIRNR" id="PIRNR000535"/>
    </source>
</evidence>
<dbReference type="Pfam" id="PF00294">
    <property type="entry name" value="PfkB"/>
    <property type="match status" value="1"/>
</dbReference>
<evidence type="ECO:0000259" key="7">
    <source>
        <dbReference type="Pfam" id="PF00294"/>
    </source>
</evidence>
<evidence type="ECO:0000256" key="1">
    <source>
        <dbReference type="ARBA" id="ARBA00010688"/>
    </source>
</evidence>
<dbReference type="NCBIfam" id="TIGR03168">
    <property type="entry name" value="1-PFK"/>
    <property type="match status" value="1"/>
</dbReference>
<keyword evidence="3" id="KW-0547">Nucleotide-binding</keyword>
<dbReference type="InterPro" id="IPR011611">
    <property type="entry name" value="PfkB_dom"/>
</dbReference>
<dbReference type="PIRSF" id="PIRSF000535">
    <property type="entry name" value="1PFK/6PFK/LacC"/>
    <property type="match status" value="1"/>
</dbReference>